<dbReference type="Pfam" id="PF14863">
    <property type="entry name" value="Alkyl_sulf_dimr"/>
    <property type="match status" value="1"/>
</dbReference>
<protein>
    <submittedName>
        <fullName evidence="2">MBL fold metallo-hydrolase</fullName>
    </submittedName>
</protein>
<dbReference type="GO" id="GO:0016787">
    <property type="term" value="F:hydrolase activity"/>
    <property type="evidence" value="ECO:0007669"/>
    <property type="project" value="UniProtKB-KW"/>
</dbReference>
<dbReference type="SMART" id="SM00849">
    <property type="entry name" value="Lactamase_B"/>
    <property type="match status" value="1"/>
</dbReference>
<evidence type="ECO:0000313" key="2">
    <source>
        <dbReference type="EMBL" id="TGD71108.1"/>
    </source>
</evidence>
<gene>
    <name evidence="2" type="ORF">E4634_19900</name>
</gene>
<accession>A0A4Z0LVF6</accession>
<dbReference type="RefSeq" id="WP_135446431.1">
    <property type="nucleotide sequence ID" value="NZ_SRLE01000016.1"/>
</dbReference>
<organism evidence="2 3">
    <name type="scientific">Mangrovimicrobium sediminis</name>
    <dbReference type="NCBI Taxonomy" id="2562682"/>
    <lineage>
        <taxon>Bacteria</taxon>
        <taxon>Pseudomonadati</taxon>
        <taxon>Pseudomonadota</taxon>
        <taxon>Gammaproteobacteria</taxon>
        <taxon>Cellvibrionales</taxon>
        <taxon>Halieaceae</taxon>
        <taxon>Mangrovimicrobium</taxon>
    </lineage>
</organism>
<dbReference type="Gene3D" id="3.60.15.30">
    <property type="entry name" value="Metallo-beta-lactamase domain"/>
    <property type="match status" value="1"/>
</dbReference>
<dbReference type="InterPro" id="IPR001279">
    <property type="entry name" value="Metallo-B-lactamas"/>
</dbReference>
<comment type="caution">
    <text evidence="2">The sequence shown here is derived from an EMBL/GenBank/DDBJ whole genome shotgun (WGS) entry which is preliminary data.</text>
</comment>
<dbReference type="InterPro" id="IPR036866">
    <property type="entry name" value="RibonucZ/Hydroxyglut_hydro"/>
</dbReference>
<name>A0A4Z0LVF6_9GAMM</name>
<dbReference type="InterPro" id="IPR052195">
    <property type="entry name" value="Bact_Alkyl/Aryl-Sulfatase"/>
</dbReference>
<dbReference type="InterPro" id="IPR029228">
    <property type="entry name" value="Alkyl_sulf_dimr"/>
</dbReference>
<dbReference type="AlphaFoldDB" id="A0A4Z0LVF6"/>
<dbReference type="PANTHER" id="PTHR43223:SF2">
    <property type="entry name" value="METALLO-BETA-LACTAMASE DOMAIN-CONTAINING PROTEIN"/>
    <property type="match status" value="1"/>
</dbReference>
<dbReference type="InterPro" id="IPR038536">
    <property type="entry name" value="Alkyl/aryl-sulf_dimr_sf"/>
</dbReference>
<feature type="domain" description="Metallo-beta-lactamase" evidence="1">
    <location>
        <begin position="38"/>
        <end position="236"/>
    </location>
</feature>
<dbReference type="OrthoDB" id="420651at2"/>
<keyword evidence="2" id="KW-0378">Hydrolase</keyword>
<evidence type="ECO:0000313" key="3">
    <source>
        <dbReference type="Proteomes" id="UP000298050"/>
    </source>
</evidence>
<dbReference type="EMBL" id="SRLE01000016">
    <property type="protein sequence ID" value="TGD71108.1"/>
    <property type="molecule type" value="Genomic_DNA"/>
</dbReference>
<dbReference type="PANTHER" id="PTHR43223">
    <property type="entry name" value="ALKYL/ARYL-SULFATASE"/>
    <property type="match status" value="1"/>
</dbReference>
<sequence>MAADNANDKPLLASLVQAGDAQTEAVALNDFIYMAKDISNAYLVTTADGDVMINTGFMGGAERNKALFAPERTGALKAIVLTQAHPDHYGGVPAFVEDGTQIITGPGFTDTRAYFDMLDAYIRRRSGVLWTGTVKGRDLQVPDVKPDIEAEGGYSFEVGGRTFEVIPTPGGESLDAVVVWMPKEKVVFTGNLFGPVFLSMPNLSTVRGDKPRSAAKYLECLDKVRQLGAELLVTGHGEPIAGAAQIRAGLDKMYAAVSYVHDETVAGMNAGKDVDTLMQEITLPEEIRIGEFHGKVSWAVRTIWEEYTGWFKLESPAELYPVPRSAVDRDLVELAGGADPLAGRARQKLEAGEPVAALHLTDIALGVVPDHGGALAVRKDALQALMQQSGGSNLSEVMWLKTELGKVSARLGEG</sequence>
<keyword evidence="3" id="KW-1185">Reference proteome</keyword>
<proteinExistence type="predicted"/>
<dbReference type="Proteomes" id="UP000298050">
    <property type="component" value="Unassembled WGS sequence"/>
</dbReference>
<dbReference type="SUPFAM" id="SSF56281">
    <property type="entry name" value="Metallo-hydrolase/oxidoreductase"/>
    <property type="match status" value="1"/>
</dbReference>
<reference evidence="2 3" key="1">
    <citation type="submission" date="2019-04" db="EMBL/GenBank/DDBJ databases">
        <title>Taxonomy of novel Haliea sp. from mangrove soil of West Coast of India.</title>
        <authorList>
            <person name="Verma A."/>
            <person name="Kumar P."/>
            <person name="Krishnamurthi S."/>
        </authorList>
    </citation>
    <scope>NUCLEOTIDE SEQUENCE [LARGE SCALE GENOMIC DNA]</scope>
    <source>
        <strain evidence="2 3">SAOS-164</strain>
    </source>
</reference>
<dbReference type="Gene3D" id="1.25.40.880">
    <property type="entry name" value="Alkyl sulfatase, dimerisation domain"/>
    <property type="match status" value="1"/>
</dbReference>
<evidence type="ECO:0000259" key="1">
    <source>
        <dbReference type="SMART" id="SM00849"/>
    </source>
</evidence>
<dbReference type="GO" id="GO:0046983">
    <property type="term" value="F:protein dimerization activity"/>
    <property type="evidence" value="ECO:0007669"/>
    <property type="project" value="InterPro"/>
</dbReference>
<dbReference type="Pfam" id="PF00753">
    <property type="entry name" value="Lactamase_B"/>
    <property type="match status" value="1"/>
</dbReference>